<gene>
    <name evidence="2" type="ORF">SAMN00777080_5035</name>
</gene>
<evidence type="ECO:0000256" key="1">
    <source>
        <dbReference type="SAM" id="SignalP"/>
    </source>
</evidence>
<dbReference type="AlphaFoldDB" id="A0A1W2HBU5"/>
<evidence type="ECO:0008006" key="4">
    <source>
        <dbReference type="Google" id="ProtNLM"/>
    </source>
</evidence>
<feature type="chain" id="PRO_5013003825" description="Type IX secretion system protein PorQ" evidence="1">
    <location>
        <begin position="26"/>
        <end position="339"/>
    </location>
</feature>
<dbReference type="Proteomes" id="UP000192333">
    <property type="component" value="Chromosome I"/>
</dbReference>
<feature type="signal peptide" evidence="1">
    <location>
        <begin position="1"/>
        <end position="25"/>
    </location>
</feature>
<organism evidence="2 3">
    <name type="scientific">Aquiflexum balticum DSM 16537</name>
    <dbReference type="NCBI Taxonomy" id="758820"/>
    <lineage>
        <taxon>Bacteria</taxon>
        <taxon>Pseudomonadati</taxon>
        <taxon>Bacteroidota</taxon>
        <taxon>Cytophagia</taxon>
        <taxon>Cytophagales</taxon>
        <taxon>Cyclobacteriaceae</taxon>
        <taxon>Aquiflexum</taxon>
    </lineage>
</organism>
<proteinExistence type="predicted"/>
<name>A0A1W2HBU5_9BACT</name>
<dbReference type="NCBIfam" id="NF033709">
    <property type="entry name" value="PorV_fam"/>
    <property type="match status" value="1"/>
</dbReference>
<evidence type="ECO:0000313" key="3">
    <source>
        <dbReference type="Proteomes" id="UP000192333"/>
    </source>
</evidence>
<keyword evidence="3" id="KW-1185">Reference proteome</keyword>
<keyword evidence="1" id="KW-0732">Signal</keyword>
<dbReference type="RefSeq" id="WP_317045531.1">
    <property type="nucleotide sequence ID" value="NZ_LT838813.1"/>
</dbReference>
<dbReference type="EMBL" id="LT838813">
    <property type="protein sequence ID" value="SMD46350.1"/>
    <property type="molecule type" value="Genomic_DNA"/>
</dbReference>
<dbReference type="STRING" id="758820.SAMN00777080_5035"/>
<accession>A0A1W2HBU5</accession>
<protein>
    <recommendedName>
        <fullName evidence="4">Type IX secretion system protein PorQ</fullName>
    </recommendedName>
</protein>
<sequence length="339" mass="37248">MGYPWKYLLIFCLGCLVMVHQISNAQTSNSAYNFVDNPSFTKLAGLGGVNLTAGNDVMMFMSNPALLDSNAVNTPAFHYLNFPGGIHVATIGFNTELSNGGIIGIGLQYFDYGNFEGFDAIGIPTGEFGANEFALVVGYGNQIGVFRYGVNTKILGSILEGYHAYALAFDFGVNYHHPEMDLVLGMNLRNLGFNLSTYVEGQKLQLPTDVRIGGSFKPQYAPFRFHLSLRNLNGRETDFFIPNPGSNNDDISGVDKIFRRAVFGVEILPSDNFTLRLGYNHLIRKEFETSSGAGAGGFSGGFAFKVKKFELSYSRMFYNIPGGSNIFGISTSINEWRTF</sequence>
<reference evidence="3" key="1">
    <citation type="submission" date="2017-04" db="EMBL/GenBank/DDBJ databases">
        <authorList>
            <person name="Varghese N."/>
            <person name="Submissions S."/>
        </authorList>
    </citation>
    <scope>NUCLEOTIDE SEQUENCE [LARGE SCALE GENOMIC DNA]</scope>
    <source>
        <strain evidence="3">DSM 16537</strain>
    </source>
</reference>
<evidence type="ECO:0000313" key="2">
    <source>
        <dbReference type="EMBL" id="SMD46350.1"/>
    </source>
</evidence>
<dbReference type="NCBIfam" id="NF033711">
    <property type="entry name" value="T9SS_PorQ"/>
    <property type="match status" value="1"/>
</dbReference>